<keyword evidence="2" id="KW-1185">Reference proteome</keyword>
<gene>
    <name evidence="1" type="ORF">RO3G_15263</name>
</gene>
<protein>
    <submittedName>
        <fullName evidence="1">Uncharacterized protein</fullName>
    </submittedName>
</protein>
<name>I1CQ22_RHIO9</name>
<dbReference type="EMBL" id="CH476746">
    <property type="protein sequence ID" value="EIE90552.1"/>
    <property type="molecule type" value="Genomic_DNA"/>
</dbReference>
<dbReference type="Proteomes" id="UP000009138">
    <property type="component" value="Unassembled WGS sequence"/>
</dbReference>
<evidence type="ECO:0000313" key="2">
    <source>
        <dbReference type="Proteomes" id="UP000009138"/>
    </source>
</evidence>
<proteinExistence type="predicted"/>
<organism evidence="1 2">
    <name type="scientific">Rhizopus delemar (strain RA 99-880 / ATCC MYA-4621 / FGSC 9543 / NRRL 43880)</name>
    <name type="common">Mucormycosis agent</name>
    <name type="synonym">Rhizopus arrhizus var. delemar</name>
    <dbReference type="NCBI Taxonomy" id="246409"/>
    <lineage>
        <taxon>Eukaryota</taxon>
        <taxon>Fungi</taxon>
        <taxon>Fungi incertae sedis</taxon>
        <taxon>Mucoromycota</taxon>
        <taxon>Mucoromycotina</taxon>
        <taxon>Mucoromycetes</taxon>
        <taxon>Mucorales</taxon>
        <taxon>Mucorineae</taxon>
        <taxon>Rhizopodaceae</taxon>
        <taxon>Rhizopus</taxon>
    </lineage>
</organism>
<dbReference type="InParanoid" id="I1CQ22"/>
<reference evidence="1 2" key="1">
    <citation type="journal article" date="2009" name="PLoS Genet.">
        <title>Genomic analysis of the basal lineage fungus Rhizopus oryzae reveals a whole-genome duplication.</title>
        <authorList>
            <person name="Ma L.-J."/>
            <person name="Ibrahim A.S."/>
            <person name="Skory C."/>
            <person name="Grabherr M.G."/>
            <person name="Burger G."/>
            <person name="Butler M."/>
            <person name="Elias M."/>
            <person name="Idnurm A."/>
            <person name="Lang B.F."/>
            <person name="Sone T."/>
            <person name="Abe A."/>
            <person name="Calvo S.E."/>
            <person name="Corrochano L.M."/>
            <person name="Engels R."/>
            <person name="Fu J."/>
            <person name="Hansberg W."/>
            <person name="Kim J.-M."/>
            <person name="Kodira C.D."/>
            <person name="Koehrsen M.J."/>
            <person name="Liu B."/>
            <person name="Miranda-Saavedra D."/>
            <person name="O'Leary S."/>
            <person name="Ortiz-Castellanos L."/>
            <person name="Poulter R."/>
            <person name="Rodriguez-Romero J."/>
            <person name="Ruiz-Herrera J."/>
            <person name="Shen Y.-Q."/>
            <person name="Zeng Q."/>
            <person name="Galagan J."/>
            <person name="Birren B.W."/>
            <person name="Cuomo C.A."/>
            <person name="Wickes B.L."/>
        </authorList>
    </citation>
    <scope>NUCLEOTIDE SEQUENCE [LARGE SCALE GENOMIC DNA]</scope>
    <source>
        <strain evidence="2">RA 99-880 / ATCC MYA-4621 / FGSC 9543 / NRRL 43880</strain>
    </source>
</reference>
<accession>I1CQ22</accession>
<dbReference type="VEuPathDB" id="FungiDB:RO3G_15263"/>
<dbReference type="AlphaFoldDB" id="I1CQ22"/>
<sequence length="43" mass="4971">MKSGCTIEYVKEEVDRALWQSQHADTSRDKCSQVVWGLPRTCK</sequence>
<dbReference type="RefSeq" id="XP_067525948.1">
    <property type="nucleotide sequence ID" value="XM_067669847.1"/>
</dbReference>
<dbReference type="GeneID" id="93622228"/>
<evidence type="ECO:0000313" key="1">
    <source>
        <dbReference type="EMBL" id="EIE90552.1"/>
    </source>
</evidence>